<dbReference type="InterPro" id="IPR026564">
    <property type="entry name" value="Transcrip_reg_TACO1-like_dom3"/>
</dbReference>
<dbReference type="FunFam" id="3.30.70.980:FF:000011">
    <property type="entry name" value="Putative transcriptional regulatory protein"/>
    <property type="match status" value="1"/>
</dbReference>
<reference evidence="4 5" key="1">
    <citation type="submission" date="2017-09" db="EMBL/GenBank/DDBJ databases">
        <authorList>
            <consortium name="International Durum Wheat Genome Sequencing Consortium (IDWGSC)"/>
            <person name="Milanesi L."/>
        </authorList>
    </citation>
    <scope>NUCLEOTIDE SEQUENCE [LARGE SCALE GENOMIC DNA]</scope>
    <source>
        <strain evidence="5">cv. Svevo</strain>
    </source>
</reference>
<feature type="domain" description="TACO1/YebC-like N-terminal" evidence="3">
    <location>
        <begin position="62"/>
        <end position="131"/>
    </location>
</feature>
<dbReference type="Gramene" id="TRITD1Bv1G187580.3">
    <property type="protein sequence ID" value="TRITD1Bv1G187580.3"/>
    <property type="gene ID" value="TRITD1Bv1G187580"/>
</dbReference>
<dbReference type="InterPro" id="IPR002876">
    <property type="entry name" value="Transcrip_reg_TACO1-like"/>
</dbReference>
<dbReference type="Proteomes" id="UP000324705">
    <property type="component" value="Chromosome 1B"/>
</dbReference>
<dbReference type="FunFam" id="1.10.10.200:FF:000006">
    <property type="entry name" value="Putative transcriptional regulatory protein"/>
    <property type="match status" value="1"/>
</dbReference>
<proteinExistence type="inferred from homology"/>
<dbReference type="EMBL" id="LT934112">
    <property type="protein sequence ID" value="VAH21271.1"/>
    <property type="molecule type" value="Genomic_DNA"/>
</dbReference>
<dbReference type="AlphaFoldDB" id="A0A9R0R5R9"/>
<dbReference type="Gene3D" id="3.30.70.980">
    <property type="match status" value="2"/>
</dbReference>
<dbReference type="HAMAP" id="MF_00693">
    <property type="entry name" value="Transcrip_reg_TACO1"/>
    <property type="match status" value="1"/>
</dbReference>
<evidence type="ECO:0000256" key="1">
    <source>
        <dbReference type="ARBA" id="ARBA00008724"/>
    </source>
</evidence>
<dbReference type="SUPFAM" id="SSF75625">
    <property type="entry name" value="YebC-like"/>
    <property type="match status" value="1"/>
</dbReference>
<keyword evidence="5" id="KW-1185">Reference proteome</keyword>
<dbReference type="PANTHER" id="PTHR12532">
    <property type="entry name" value="TRANSLATIONAL ACTIVATOR OF CYTOCHROME C OXIDASE 1"/>
    <property type="match status" value="1"/>
</dbReference>
<feature type="domain" description="TACO1/YebC-like second and third" evidence="2">
    <location>
        <begin position="137"/>
        <end position="305"/>
    </location>
</feature>
<evidence type="ECO:0008006" key="6">
    <source>
        <dbReference type="Google" id="ProtNLM"/>
    </source>
</evidence>
<evidence type="ECO:0000313" key="4">
    <source>
        <dbReference type="EMBL" id="VAH21271.1"/>
    </source>
</evidence>
<dbReference type="PANTHER" id="PTHR12532:SF0">
    <property type="entry name" value="TRANSLATIONAL ACTIVATOR OF CYTOCHROME C OXIDASE 1"/>
    <property type="match status" value="1"/>
</dbReference>
<organism evidence="4 5">
    <name type="scientific">Triticum turgidum subsp. durum</name>
    <name type="common">Durum wheat</name>
    <name type="synonym">Triticum durum</name>
    <dbReference type="NCBI Taxonomy" id="4567"/>
    <lineage>
        <taxon>Eukaryota</taxon>
        <taxon>Viridiplantae</taxon>
        <taxon>Streptophyta</taxon>
        <taxon>Embryophyta</taxon>
        <taxon>Tracheophyta</taxon>
        <taxon>Spermatophyta</taxon>
        <taxon>Magnoliopsida</taxon>
        <taxon>Liliopsida</taxon>
        <taxon>Poales</taxon>
        <taxon>Poaceae</taxon>
        <taxon>BOP clade</taxon>
        <taxon>Pooideae</taxon>
        <taxon>Triticodae</taxon>
        <taxon>Triticeae</taxon>
        <taxon>Triticinae</taxon>
        <taxon>Triticum</taxon>
    </lineage>
</organism>
<name>A0A9R0R5R9_TRITD</name>
<dbReference type="InterPro" id="IPR048300">
    <property type="entry name" value="TACO1_YebC-like_2nd/3rd_dom"/>
</dbReference>
<dbReference type="Gene3D" id="1.10.10.200">
    <property type="match status" value="1"/>
</dbReference>
<dbReference type="Pfam" id="PF01709">
    <property type="entry name" value="Transcrip_reg"/>
    <property type="match status" value="1"/>
</dbReference>
<dbReference type="GO" id="GO:0009507">
    <property type="term" value="C:chloroplast"/>
    <property type="evidence" value="ECO:0007669"/>
    <property type="project" value="TreeGrafter"/>
</dbReference>
<protein>
    <recommendedName>
        <fullName evidence="6">Transcriptional regulatory protein</fullName>
    </recommendedName>
</protein>
<comment type="similarity">
    <text evidence="1">Belongs to the TACO1 family.</text>
</comment>
<dbReference type="InterPro" id="IPR017856">
    <property type="entry name" value="Integrase-like_N"/>
</dbReference>
<gene>
    <name evidence="4" type="ORF">TRITD_1Bv1G187580</name>
</gene>
<sequence>MASAARALGALLHRASSFSSSASALRSASLVRSDPTGGASLFQGHVARRRIWTFQPLCMGRRSCKIAGRKGAQNLKKMKRNSKIGKEIVAAIKKGGPSPSSNTALAALLEKVRELDVPKEVVERNIKRASEKGQDTYTEKIYEVYGFGGVGMVVEVLTDKITRSIADIRNVVKDCGAKLADSGSVTFRFRQARVVNIKVTDADKDQLLSVALDAGADDVIEPNFDDEDDSEEEVLERFYKIVTTSENYPVVLSKLQEEGLKFETDNGYELLPLNPIEVDDEAMELNKDLVLKLLELDDVDAVYTDQK</sequence>
<dbReference type="Pfam" id="PF20772">
    <property type="entry name" value="TACO1_YebC_N"/>
    <property type="match status" value="1"/>
</dbReference>
<evidence type="ECO:0000259" key="3">
    <source>
        <dbReference type="Pfam" id="PF20772"/>
    </source>
</evidence>
<accession>A0A9R0R5R9</accession>
<evidence type="ECO:0000259" key="2">
    <source>
        <dbReference type="Pfam" id="PF01709"/>
    </source>
</evidence>
<evidence type="ECO:0000313" key="5">
    <source>
        <dbReference type="Proteomes" id="UP000324705"/>
    </source>
</evidence>
<dbReference type="InterPro" id="IPR029072">
    <property type="entry name" value="YebC-like"/>
</dbReference>
<dbReference type="InterPro" id="IPR049083">
    <property type="entry name" value="TACO1_YebC_N"/>
</dbReference>